<accession>A0A1M7UDV6</accession>
<dbReference type="RefSeq" id="WP_156898661.1">
    <property type="nucleotide sequence ID" value="NZ_LT670849.1"/>
</dbReference>
<evidence type="ECO:0000313" key="2">
    <source>
        <dbReference type="Proteomes" id="UP000184096"/>
    </source>
</evidence>
<keyword evidence="2" id="KW-1185">Reference proteome</keyword>
<evidence type="ECO:0000313" key="1">
    <source>
        <dbReference type="EMBL" id="SHN81114.1"/>
    </source>
</evidence>
<gene>
    <name evidence="1" type="ORF">SAMN05444170_4619</name>
</gene>
<name>A0A1M7UDV6_9BRAD</name>
<protein>
    <submittedName>
        <fullName evidence="1">Uncharacterized protein</fullName>
    </submittedName>
</protein>
<dbReference type="Proteomes" id="UP000184096">
    <property type="component" value="Chromosome I"/>
</dbReference>
<proteinExistence type="predicted"/>
<organism evidence="1 2">
    <name type="scientific">Bradyrhizobium erythrophlei</name>
    <dbReference type="NCBI Taxonomy" id="1437360"/>
    <lineage>
        <taxon>Bacteria</taxon>
        <taxon>Pseudomonadati</taxon>
        <taxon>Pseudomonadota</taxon>
        <taxon>Alphaproteobacteria</taxon>
        <taxon>Hyphomicrobiales</taxon>
        <taxon>Nitrobacteraceae</taxon>
        <taxon>Bradyrhizobium</taxon>
    </lineage>
</organism>
<dbReference type="AlphaFoldDB" id="A0A1M7UDV6"/>
<dbReference type="OrthoDB" id="8448581at2"/>
<sequence length="121" mass="13066">MSPEIRRIIVAEAHRRRSGHCPLRLYSLGTGETFEINPTADGFVDITSGVSASTADGRILVAGRQGAIDLRLTGDVAFDGYDHISDEAFTGRAGGGASVTIYDRDQRNYFQYAVATEALKL</sequence>
<dbReference type="EMBL" id="LT670849">
    <property type="protein sequence ID" value="SHN81114.1"/>
    <property type="molecule type" value="Genomic_DNA"/>
</dbReference>
<reference evidence="2" key="1">
    <citation type="submission" date="2016-11" db="EMBL/GenBank/DDBJ databases">
        <authorList>
            <person name="Varghese N."/>
            <person name="Submissions S."/>
        </authorList>
    </citation>
    <scope>NUCLEOTIDE SEQUENCE [LARGE SCALE GENOMIC DNA]</scope>
    <source>
        <strain evidence="2">GAS401</strain>
    </source>
</reference>